<feature type="signal peptide" evidence="1">
    <location>
        <begin position="1"/>
        <end position="20"/>
    </location>
</feature>
<organism evidence="2 3">
    <name type="scientific">Butyricimonas paravirosa</name>
    <dbReference type="NCBI Taxonomy" id="1472417"/>
    <lineage>
        <taxon>Bacteria</taxon>
        <taxon>Pseudomonadati</taxon>
        <taxon>Bacteroidota</taxon>
        <taxon>Bacteroidia</taxon>
        <taxon>Bacteroidales</taxon>
        <taxon>Odoribacteraceae</taxon>
        <taxon>Butyricimonas</taxon>
    </lineage>
</organism>
<feature type="chain" id="PRO_5045780799" evidence="1">
    <location>
        <begin position="21"/>
        <end position="457"/>
    </location>
</feature>
<evidence type="ECO:0000313" key="3">
    <source>
        <dbReference type="Proteomes" id="UP001302374"/>
    </source>
</evidence>
<accession>A0ABZ0G0Q4</accession>
<dbReference type="Pfam" id="PF14135">
    <property type="entry name" value="DUF4302"/>
    <property type="match status" value="1"/>
</dbReference>
<dbReference type="InterPro" id="IPR025396">
    <property type="entry name" value="DUF4302"/>
</dbReference>
<dbReference type="EMBL" id="CP043839">
    <property type="protein sequence ID" value="WOF14332.1"/>
    <property type="molecule type" value="Genomic_DNA"/>
</dbReference>
<evidence type="ECO:0000313" key="2">
    <source>
        <dbReference type="EMBL" id="WOF14332.1"/>
    </source>
</evidence>
<reference evidence="2 3" key="1">
    <citation type="submission" date="2019-09" db="EMBL/GenBank/DDBJ databases">
        <title>Butyricimonas paravirosa DSM 105722 (=214-4 = JCM 18677 = CCUG 65563).</title>
        <authorList>
            <person name="Le Roy T."/>
            <person name="Cani P.D."/>
        </authorList>
    </citation>
    <scope>NUCLEOTIDE SEQUENCE [LARGE SCALE GENOMIC DNA]</scope>
    <source>
        <strain evidence="2 3">DSM 105722</strain>
    </source>
</reference>
<sequence length="457" mass="51172">MSMKNLIYLFIAASMMLVTACSDDDEYVFSELPSERIEAFQKECQTTLRGATDGWKLVYYPQKGVYGGFTFVFRFSEKNRVEMISDFEPIKGDYSYNLNLSEGLVLTFDSDSPIHQLSNPNYGAPAHDGDKGYGLEGDFEFIVKEVKEDVIELIGKKTRVEVKLEKATAADWTTVEKLAEMAGYFVLGNSGLGMTVNGELAIGGRVELNDIFHLCTMAYKDEEGNTVSVETPYIITNEGCLFENEVEVAGVKFSGLTVDLSNGVTNREFVSNDADQAIRFFIMDLSPLNLTPAEVPTFVPNKYIASVDMLKSHDEYIITDMSASLKVEWEALQAELPNFEKFTLEMDRKDGYEGSFRVTAINSGDGKSKSHNYDFGAFTLLNNTVNQVRFDNSKKSHSTSSGFTDKALYDAGENARVGAIYNAFFDSKGFTVIRDSEEIFWIRSIQNPEVWMKLEAD</sequence>
<proteinExistence type="predicted"/>
<evidence type="ECO:0000256" key="1">
    <source>
        <dbReference type="SAM" id="SignalP"/>
    </source>
</evidence>
<dbReference type="PROSITE" id="PS51257">
    <property type="entry name" value="PROKAR_LIPOPROTEIN"/>
    <property type="match status" value="1"/>
</dbReference>
<dbReference type="Proteomes" id="UP001302374">
    <property type="component" value="Chromosome"/>
</dbReference>
<name>A0ABZ0G0Q4_9BACT</name>
<keyword evidence="1" id="KW-0732">Signal</keyword>
<keyword evidence="3" id="KW-1185">Reference proteome</keyword>
<gene>
    <name evidence="2" type="ORF">F1644_19655</name>
</gene>
<protein>
    <submittedName>
        <fullName evidence="2">DUF4302 domain-containing protein</fullName>
    </submittedName>
</protein>